<comment type="similarity">
    <text evidence="1 3">Belongs to the UreD family.</text>
</comment>
<sequence>MSLKNSFGKTSVLNISSIKKENKTILDNIYFTAPFKIMSPFYISDDYIKVMLLSVSAGIMEGDTQNIDIKIGDETKVEVISQSYEKIHKMKSGNASRCCNISVGKDAYLKYNPLPTIPFADSSFDSITKINLEDDSSRLIFNEIITCGRSAMGEKFLFNHYNSYLEVKKKCRLIYRDNTVYDKYLFNMSSIGMFEGYTHIANMIIVNFNKEDSFIEQARNIIDECDEVQGGVSTLQNNDIIIKILGTTSQKLINICEEITKLLEV</sequence>
<evidence type="ECO:0000256" key="1">
    <source>
        <dbReference type="ARBA" id="ARBA00007177"/>
    </source>
</evidence>
<comment type="caution">
    <text evidence="4">The sequence shown here is derived from an EMBL/GenBank/DDBJ whole genome shotgun (WGS) entry which is preliminary data.</text>
</comment>
<proteinExistence type="inferred from homology"/>
<comment type="subcellular location">
    <subcellularLocation>
        <location evidence="3">Cytoplasm</location>
    </subcellularLocation>
</comment>
<evidence type="ECO:0000256" key="3">
    <source>
        <dbReference type="HAMAP-Rule" id="MF_01384"/>
    </source>
</evidence>
<dbReference type="EMBL" id="MWMH01000004">
    <property type="protein sequence ID" value="OOP72905.1"/>
    <property type="molecule type" value="Genomic_DNA"/>
</dbReference>
<dbReference type="Proteomes" id="UP000190959">
    <property type="component" value="Unassembled WGS sequence"/>
</dbReference>
<accession>A0A1S9N642</accession>
<dbReference type="Pfam" id="PF01774">
    <property type="entry name" value="UreD"/>
    <property type="match status" value="1"/>
</dbReference>
<reference evidence="4 5" key="1">
    <citation type="submission" date="2017-02" db="EMBL/GenBank/DDBJ databases">
        <title>Genome sequence of Clostridium beijerinckii Br21.</title>
        <authorList>
            <person name="Fonseca B.C."/>
            <person name="Guazzaroni M.E."/>
            <person name="Riano-Pachon D.M."/>
            <person name="Reginatto V."/>
        </authorList>
    </citation>
    <scope>NUCLEOTIDE SEQUENCE [LARGE SCALE GENOMIC DNA]</scope>
    <source>
        <strain evidence="4 5">Br21</strain>
    </source>
</reference>
<name>A0A1S9N642_CLOBE</name>
<comment type="function">
    <text evidence="3">Required for maturation of urease via the functional incorporation of the urease nickel metallocenter.</text>
</comment>
<dbReference type="PANTHER" id="PTHR33643">
    <property type="entry name" value="UREASE ACCESSORY PROTEIN D"/>
    <property type="match status" value="1"/>
</dbReference>
<dbReference type="PANTHER" id="PTHR33643:SF1">
    <property type="entry name" value="UREASE ACCESSORY PROTEIN D"/>
    <property type="match status" value="1"/>
</dbReference>
<dbReference type="GO" id="GO:0005737">
    <property type="term" value="C:cytoplasm"/>
    <property type="evidence" value="ECO:0007669"/>
    <property type="project" value="UniProtKB-SubCell"/>
</dbReference>
<keyword evidence="3" id="KW-0996">Nickel insertion</keyword>
<dbReference type="InterPro" id="IPR002669">
    <property type="entry name" value="UreD"/>
</dbReference>
<organism evidence="4 5">
    <name type="scientific">Clostridium beijerinckii</name>
    <name type="common">Clostridium MP</name>
    <dbReference type="NCBI Taxonomy" id="1520"/>
    <lineage>
        <taxon>Bacteria</taxon>
        <taxon>Bacillati</taxon>
        <taxon>Bacillota</taxon>
        <taxon>Clostridia</taxon>
        <taxon>Eubacteriales</taxon>
        <taxon>Clostridiaceae</taxon>
        <taxon>Clostridium</taxon>
    </lineage>
</organism>
<protein>
    <recommendedName>
        <fullName evidence="3">Urease accessory protein UreD</fullName>
    </recommendedName>
</protein>
<gene>
    <name evidence="3" type="primary">ureD</name>
    <name evidence="4" type="ORF">CBEIBR21_13905</name>
</gene>
<keyword evidence="2 3" id="KW-0143">Chaperone</keyword>
<dbReference type="AlphaFoldDB" id="A0A1S9N642"/>
<dbReference type="RefSeq" id="WP_008423981.1">
    <property type="nucleotide sequence ID" value="NZ_MWMH01000004.1"/>
</dbReference>
<evidence type="ECO:0000256" key="2">
    <source>
        <dbReference type="ARBA" id="ARBA00023186"/>
    </source>
</evidence>
<evidence type="ECO:0000313" key="5">
    <source>
        <dbReference type="Proteomes" id="UP000190959"/>
    </source>
</evidence>
<dbReference type="GO" id="GO:0016151">
    <property type="term" value="F:nickel cation binding"/>
    <property type="evidence" value="ECO:0007669"/>
    <property type="project" value="UniProtKB-UniRule"/>
</dbReference>
<comment type="subunit">
    <text evidence="3">UreD, UreF and UreG form a complex that acts as a GTP-hydrolysis-dependent molecular chaperone, activating the urease apoprotein by helping to assemble the nickel containing metallocenter of UreC. The UreE protein probably delivers the nickel.</text>
</comment>
<keyword evidence="3" id="KW-0963">Cytoplasm</keyword>
<evidence type="ECO:0000313" key="4">
    <source>
        <dbReference type="EMBL" id="OOP72905.1"/>
    </source>
</evidence>
<dbReference type="HAMAP" id="MF_01384">
    <property type="entry name" value="UreD"/>
    <property type="match status" value="1"/>
</dbReference>